<dbReference type="AlphaFoldDB" id="A0A370K468"/>
<keyword evidence="4" id="KW-1185">Reference proteome</keyword>
<dbReference type="EMBL" id="QQSY01000005">
    <property type="protein sequence ID" value="RDI97453.1"/>
    <property type="molecule type" value="Genomic_DNA"/>
</dbReference>
<dbReference type="GO" id="GO:0016787">
    <property type="term" value="F:hydrolase activity"/>
    <property type="evidence" value="ECO:0007669"/>
    <property type="project" value="UniProtKB-KW"/>
</dbReference>
<dbReference type="InterPro" id="IPR001466">
    <property type="entry name" value="Beta-lactam-related"/>
</dbReference>
<dbReference type="PANTHER" id="PTHR46825:SF9">
    <property type="entry name" value="BETA-LACTAMASE-RELATED DOMAIN-CONTAINING PROTEIN"/>
    <property type="match status" value="1"/>
</dbReference>
<feature type="signal peptide" evidence="1">
    <location>
        <begin position="1"/>
        <end position="38"/>
    </location>
</feature>
<accession>A0A370K468</accession>
<gene>
    <name evidence="3" type="ORF">DVT68_17065</name>
</gene>
<dbReference type="Proteomes" id="UP000254711">
    <property type="component" value="Unassembled WGS sequence"/>
</dbReference>
<organism evidence="3 4">
    <name type="scientific">Dyella solisilvae</name>
    <dbReference type="NCBI Taxonomy" id="1920168"/>
    <lineage>
        <taxon>Bacteria</taxon>
        <taxon>Pseudomonadati</taxon>
        <taxon>Pseudomonadota</taxon>
        <taxon>Gammaproteobacteria</taxon>
        <taxon>Lysobacterales</taxon>
        <taxon>Rhodanobacteraceae</taxon>
        <taxon>Dyella</taxon>
    </lineage>
</organism>
<proteinExistence type="predicted"/>
<comment type="caution">
    <text evidence="3">The sequence shown here is derived from an EMBL/GenBank/DDBJ whole genome shotgun (WGS) entry which is preliminary data.</text>
</comment>
<evidence type="ECO:0000313" key="3">
    <source>
        <dbReference type="EMBL" id="RDI97453.1"/>
    </source>
</evidence>
<feature type="domain" description="Beta-lactamase-related" evidence="2">
    <location>
        <begin position="53"/>
        <end position="375"/>
    </location>
</feature>
<dbReference type="Pfam" id="PF00144">
    <property type="entry name" value="Beta-lactamase"/>
    <property type="match status" value="1"/>
</dbReference>
<dbReference type="InterPro" id="IPR012338">
    <property type="entry name" value="Beta-lactam/transpept-like"/>
</dbReference>
<keyword evidence="3" id="KW-0378">Hydrolase</keyword>
<protein>
    <submittedName>
        <fullName evidence="3">Class A beta-lactamase-related serine hydrolase</fullName>
    </submittedName>
</protein>
<reference evidence="3 4" key="1">
    <citation type="submission" date="2018-07" db="EMBL/GenBank/DDBJ databases">
        <title>Dyella solisilvae sp. nov., isolated from the pine and broad-leaved mixed forest soil.</title>
        <authorList>
            <person name="Gao Z."/>
            <person name="Qiu L."/>
        </authorList>
    </citation>
    <scope>NUCLEOTIDE SEQUENCE [LARGE SCALE GENOMIC DNA]</scope>
    <source>
        <strain evidence="3 4">DHG54</strain>
    </source>
</reference>
<keyword evidence="1" id="KW-0732">Signal</keyword>
<feature type="chain" id="PRO_5016604489" evidence="1">
    <location>
        <begin position="39"/>
        <end position="489"/>
    </location>
</feature>
<dbReference type="PANTHER" id="PTHR46825">
    <property type="entry name" value="D-ALANYL-D-ALANINE-CARBOXYPEPTIDASE/ENDOPEPTIDASE AMPH"/>
    <property type="match status" value="1"/>
</dbReference>
<dbReference type="InterPro" id="IPR050491">
    <property type="entry name" value="AmpC-like"/>
</dbReference>
<dbReference type="Gene3D" id="3.40.710.10">
    <property type="entry name" value="DD-peptidase/beta-lactamase superfamily"/>
    <property type="match status" value="1"/>
</dbReference>
<evidence type="ECO:0000313" key="4">
    <source>
        <dbReference type="Proteomes" id="UP000254711"/>
    </source>
</evidence>
<sequence length="489" mass="52356">MLPARGQFRIMDLVIRSGPCMRRFALLLSLTMLPLAQAGATNLDTATAGRIDADVNTVLARTGTPGAVVAVYRKGELLYRHAYGVRDREARLPATPDTWFEIGSITKQFTAAAILQLQEAGKLSIDAPLATYLPDAPHAGEVTLRQLLSHTSGLPEYLDGPDAEAFAIKPQTPAAVLARVAGKPLDFKPGSRWSYSNTGYFLLGRVIEVVSGQTYDQYIREHLLEPAGMRHTYTMADEGRLSPMAVGYRHEGGQLQRAPAIHDSVGWSAGNLVSTIGDLQRWNDALAGGKIVRPAHVALMGTSVTTTEHGSADYGLGLFVDKVDGQPRIGHTGGSFGFTTANEYFPRQDLRIIAFTNNGDNPEPGEMLTRVIFDQLYPALAAAAKRPAAGADPAATASDKAAFAQIQNGKVDGARFGARLTAKLQAGLGKRLAGQLGPFGAPTDFIYKGTRHENGMTWRDYLIVFGPGSTLKFGFGVDADGKVASISMN</sequence>
<dbReference type="SUPFAM" id="SSF56601">
    <property type="entry name" value="beta-lactamase/transpeptidase-like"/>
    <property type="match status" value="1"/>
</dbReference>
<evidence type="ECO:0000259" key="2">
    <source>
        <dbReference type="Pfam" id="PF00144"/>
    </source>
</evidence>
<name>A0A370K468_9GAMM</name>
<evidence type="ECO:0000256" key="1">
    <source>
        <dbReference type="SAM" id="SignalP"/>
    </source>
</evidence>